<protein>
    <submittedName>
        <fullName evidence="5">Transcriptional regulator</fullName>
    </submittedName>
</protein>
<dbReference type="GO" id="GO:0043200">
    <property type="term" value="P:response to amino acid"/>
    <property type="evidence" value="ECO:0007669"/>
    <property type="project" value="TreeGrafter"/>
</dbReference>
<dbReference type="PANTHER" id="PTHR30154">
    <property type="entry name" value="LEUCINE-RESPONSIVE REGULATORY PROTEIN"/>
    <property type="match status" value="1"/>
</dbReference>
<dbReference type="GO" id="GO:0005829">
    <property type="term" value="C:cytosol"/>
    <property type="evidence" value="ECO:0007669"/>
    <property type="project" value="TreeGrafter"/>
</dbReference>
<dbReference type="GO" id="GO:0043565">
    <property type="term" value="F:sequence-specific DNA binding"/>
    <property type="evidence" value="ECO:0007669"/>
    <property type="project" value="InterPro"/>
</dbReference>
<dbReference type="STRING" id="1548.CSCA_3407"/>
<evidence type="ECO:0000256" key="1">
    <source>
        <dbReference type="ARBA" id="ARBA00023015"/>
    </source>
</evidence>
<proteinExistence type="predicted"/>
<dbReference type="InterPro" id="IPR000485">
    <property type="entry name" value="AsnC-type_HTH_dom"/>
</dbReference>
<dbReference type="InterPro" id="IPR019888">
    <property type="entry name" value="Tscrpt_reg_AsnC-like"/>
</dbReference>
<evidence type="ECO:0000313" key="6">
    <source>
        <dbReference type="Proteomes" id="UP000033115"/>
    </source>
</evidence>
<evidence type="ECO:0000313" key="5">
    <source>
        <dbReference type="EMBL" id="AKA70532.1"/>
    </source>
</evidence>
<keyword evidence="6" id="KW-1185">Reference proteome</keyword>
<dbReference type="Pfam" id="PF01037">
    <property type="entry name" value="AsnC_trans_reg"/>
    <property type="match status" value="1"/>
</dbReference>
<dbReference type="Pfam" id="PF13412">
    <property type="entry name" value="HTH_24"/>
    <property type="match status" value="1"/>
</dbReference>
<dbReference type="EMBL" id="CP009933">
    <property type="protein sequence ID" value="AKA70532.1"/>
    <property type="molecule type" value="Genomic_DNA"/>
</dbReference>
<feature type="domain" description="HTH asnC-type" evidence="4">
    <location>
        <begin position="1"/>
        <end position="62"/>
    </location>
</feature>
<dbReference type="PRINTS" id="PR00033">
    <property type="entry name" value="HTHASNC"/>
</dbReference>
<dbReference type="RefSeq" id="WP_029160353.1">
    <property type="nucleotide sequence ID" value="NZ_CP009933.1"/>
</dbReference>
<dbReference type="InterPro" id="IPR036388">
    <property type="entry name" value="WH-like_DNA-bd_sf"/>
</dbReference>
<dbReference type="SMART" id="SM00344">
    <property type="entry name" value="HTH_ASNC"/>
    <property type="match status" value="1"/>
</dbReference>
<dbReference type="InterPro" id="IPR011008">
    <property type="entry name" value="Dimeric_a/b-barrel"/>
</dbReference>
<dbReference type="SUPFAM" id="SSF54909">
    <property type="entry name" value="Dimeric alpha+beta barrel"/>
    <property type="match status" value="1"/>
</dbReference>
<dbReference type="InterPro" id="IPR036390">
    <property type="entry name" value="WH_DNA-bd_sf"/>
</dbReference>
<dbReference type="AlphaFoldDB" id="A0A0E3M918"/>
<sequence>MDNIDKSIINTLENNGRISHEDISKLIHISRPAIHQRVSKLESDGIIKGYRTIIDWEKLGEPIKTLLYVKISCENFKEIVNQILSLEIPNIFIEECHRLAGEWCLLLKMRASTPTDISNFIDTLWKIQGIKETSTTLVLSTILENGMRK</sequence>
<dbReference type="HOGENOM" id="CLU_091233_0_3_9"/>
<evidence type="ECO:0000256" key="3">
    <source>
        <dbReference type="ARBA" id="ARBA00023163"/>
    </source>
</evidence>
<keyword evidence="1" id="KW-0805">Transcription regulation</keyword>
<evidence type="ECO:0000256" key="2">
    <source>
        <dbReference type="ARBA" id="ARBA00023125"/>
    </source>
</evidence>
<keyword evidence="2" id="KW-0238">DNA-binding</keyword>
<gene>
    <name evidence="5" type="ORF">CSCA_3407</name>
</gene>
<dbReference type="InterPro" id="IPR019887">
    <property type="entry name" value="Tscrpt_reg_AsnC/Lrp_C"/>
</dbReference>
<dbReference type="SUPFAM" id="SSF46785">
    <property type="entry name" value="Winged helix' DNA-binding domain"/>
    <property type="match status" value="1"/>
</dbReference>
<accession>A0A0E3M918</accession>
<dbReference type="Proteomes" id="UP000033115">
    <property type="component" value="Chromosome"/>
</dbReference>
<dbReference type="KEGG" id="csq:CSCA_3407"/>
<evidence type="ECO:0000259" key="4">
    <source>
        <dbReference type="PROSITE" id="PS50956"/>
    </source>
</evidence>
<dbReference type="PANTHER" id="PTHR30154:SF34">
    <property type="entry name" value="TRANSCRIPTIONAL REGULATOR AZLB"/>
    <property type="match status" value="1"/>
</dbReference>
<organism evidence="5 6">
    <name type="scientific">Clostridium scatologenes</name>
    <dbReference type="NCBI Taxonomy" id="1548"/>
    <lineage>
        <taxon>Bacteria</taxon>
        <taxon>Bacillati</taxon>
        <taxon>Bacillota</taxon>
        <taxon>Clostridia</taxon>
        <taxon>Eubacteriales</taxon>
        <taxon>Clostridiaceae</taxon>
        <taxon>Clostridium</taxon>
    </lineage>
</organism>
<dbReference type="Gene3D" id="3.30.70.920">
    <property type="match status" value="1"/>
</dbReference>
<dbReference type="PROSITE" id="PS50956">
    <property type="entry name" value="HTH_ASNC_2"/>
    <property type="match status" value="1"/>
</dbReference>
<reference evidence="5 6" key="1">
    <citation type="journal article" date="2015" name="J. Biotechnol.">
        <title>Complete genome sequence of a malodorant-producing acetogen, Clostridium scatologenes ATCC 25775(T).</title>
        <authorList>
            <person name="Zhu Z."/>
            <person name="Guo T."/>
            <person name="Zheng H."/>
            <person name="Song T."/>
            <person name="Ouyang P."/>
            <person name="Xie J."/>
        </authorList>
    </citation>
    <scope>NUCLEOTIDE SEQUENCE [LARGE SCALE GENOMIC DNA]</scope>
    <source>
        <strain evidence="5 6">ATCC 25775</strain>
    </source>
</reference>
<keyword evidence="3" id="KW-0804">Transcription</keyword>
<name>A0A0E3M918_CLOSL</name>
<dbReference type="Gene3D" id="1.10.10.10">
    <property type="entry name" value="Winged helix-like DNA-binding domain superfamily/Winged helix DNA-binding domain"/>
    <property type="match status" value="1"/>
</dbReference>